<dbReference type="EMBL" id="UINC01106448">
    <property type="protein sequence ID" value="SVC71121.1"/>
    <property type="molecule type" value="Genomic_DNA"/>
</dbReference>
<evidence type="ECO:0000313" key="1">
    <source>
        <dbReference type="EMBL" id="SVC71121.1"/>
    </source>
</evidence>
<reference evidence="1" key="1">
    <citation type="submission" date="2018-05" db="EMBL/GenBank/DDBJ databases">
        <authorList>
            <person name="Lanie J.A."/>
            <person name="Ng W.-L."/>
            <person name="Kazmierczak K.M."/>
            <person name="Andrzejewski T.M."/>
            <person name="Davidsen T.M."/>
            <person name="Wayne K.J."/>
            <person name="Tettelin H."/>
            <person name="Glass J.I."/>
            <person name="Rusch D."/>
            <person name="Podicherti R."/>
            <person name="Tsui H.-C.T."/>
            <person name="Winkler M.E."/>
        </authorList>
    </citation>
    <scope>NUCLEOTIDE SEQUENCE</scope>
</reference>
<dbReference type="SUPFAM" id="SSF56091">
    <property type="entry name" value="DNA ligase/mRNA capping enzyme, catalytic domain"/>
    <property type="match status" value="1"/>
</dbReference>
<accession>A0A382PGS0</accession>
<dbReference type="Pfam" id="PF22745">
    <property type="entry name" value="Nlig-Ia"/>
    <property type="match status" value="1"/>
</dbReference>
<name>A0A382PGS0_9ZZZZ</name>
<sequence length="75" mass="9138">MIKPMSKEPKKKIERLREDIRQYDFLYYVKDNPIISDRKYDLLMQELKGLERKFPRVHLQGVSDPEGKRKGFRKI</sequence>
<protein>
    <submittedName>
        <fullName evidence="1">Uncharacterized protein</fullName>
    </submittedName>
</protein>
<gene>
    <name evidence="1" type="ORF">METZ01_LOCUS323975</name>
</gene>
<dbReference type="AlphaFoldDB" id="A0A382PGS0"/>
<proteinExistence type="predicted"/>
<dbReference type="Gene3D" id="1.10.287.610">
    <property type="entry name" value="Helix hairpin bin"/>
    <property type="match status" value="1"/>
</dbReference>
<organism evidence="1">
    <name type="scientific">marine metagenome</name>
    <dbReference type="NCBI Taxonomy" id="408172"/>
    <lineage>
        <taxon>unclassified sequences</taxon>
        <taxon>metagenomes</taxon>
        <taxon>ecological metagenomes</taxon>
    </lineage>
</organism>